<gene>
    <name evidence="1" type="ORF">ACHAXA_004176</name>
</gene>
<name>A0ABD3RBN5_9STRA</name>
<comment type="caution">
    <text evidence="1">The sequence shown here is derived from an EMBL/GenBank/DDBJ whole genome shotgun (WGS) entry which is preliminary data.</text>
</comment>
<evidence type="ECO:0000313" key="1">
    <source>
        <dbReference type="EMBL" id="KAL3810400.1"/>
    </source>
</evidence>
<reference evidence="1 2" key="1">
    <citation type="submission" date="2024-10" db="EMBL/GenBank/DDBJ databases">
        <title>Updated reference genomes for cyclostephanoid diatoms.</title>
        <authorList>
            <person name="Roberts W.R."/>
            <person name="Alverson A.J."/>
        </authorList>
    </citation>
    <scope>NUCLEOTIDE SEQUENCE [LARGE SCALE GENOMIC DNA]</scope>
    <source>
        <strain evidence="1 2">AJA228-03</strain>
    </source>
</reference>
<protein>
    <submittedName>
        <fullName evidence="1">Uncharacterized protein</fullName>
    </submittedName>
</protein>
<dbReference type="AlphaFoldDB" id="A0ABD3RBN5"/>
<accession>A0ABD3RBN5</accession>
<dbReference type="Proteomes" id="UP001530377">
    <property type="component" value="Unassembled WGS sequence"/>
</dbReference>
<evidence type="ECO:0000313" key="2">
    <source>
        <dbReference type="Proteomes" id="UP001530377"/>
    </source>
</evidence>
<sequence length="150" mass="17363">MGYSVAPLHAKPTVQRRVRISQFSQLFIIPYDDAKSKWYTQEETRLFNRARISDVLRLRIILKDETRATGSEDTLYEWVGIERILCPHTARRLVQRRRAHSETVLCSAQIMMMMGSHDDMTEKLAEISKKSSQWARKSAAEIATCYASII</sequence>
<organism evidence="1 2">
    <name type="scientific">Cyclostephanos tholiformis</name>
    <dbReference type="NCBI Taxonomy" id="382380"/>
    <lineage>
        <taxon>Eukaryota</taxon>
        <taxon>Sar</taxon>
        <taxon>Stramenopiles</taxon>
        <taxon>Ochrophyta</taxon>
        <taxon>Bacillariophyta</taxon>
        <taxon>Coscinodiscophyceae</taxon>
        <taxon>Thalassiosirophycidae</taxon>
        <taxon>Stephanodiscales</taxon>
        <taxon>Stephanodiscaceae</taxon>
        <taxon>Cyclostephanos</taxon>
    </lineage>
</organism>
<dbReference type="EMBL" id="JALLPB020000332">
    <property type="protein sequence ID" value="KAL3810400.1"/>
    <property type="molecule type" value="Genomic_DNA"/>
</dbReference>
<proteinExistence type="predicted"/>
<keyword evidence="2" id="KW-1185">Reference proteome</keyword>